<dbReference type="PRINTS" id="PR00480">
    <property type="entry name" value="ASTACIN"/>
</dbReference>
<dbReference type="Pfam" id="PF01400">
    <property type="entry name" value="Astacin"/>
    <property type="match status" value="1"/>
</dbReference>
<evidence type="ECO:0000256" key="2">
    <source>
        <dbReference type="ARBA" id="ARBA00023157"/>
    </source>
</evidence>
<dbReference type="PANTHER" id="PTHR10127:SF802">
    <property type="entry name" value="ZINC METALLOPROTEINASE NAS-10"/>
    <property type="match status" value="1"/>
</dbReference>
<dbReference type="SUPFAM" id="SSF55486">
    <property type="entry name" value="Metalloproteases ('zincins'), catalytic domain"/>
    <property type="match status" value="1"/>
</dbReference>
<dbReference type="InterPro" id="IPR001506">
    <property type="entry name" value="Peptidase_M12A"/>
</dbReference>
<protein>
    <recommendedName>
        <fullName evidence="4">Metalloendopeptidase</fullName>
        <ecNumber evidence="4">3.4.24.-</ecNumber>
    </recommendedName>
</protein>
<feature type="signal peptide" evidence="4">
    <location>
        <begin position="1"/>
        <end position="16"/>
    </location>
</feature>
<comment type="cofactor">
    <cofactor evidence="3 4">
        <name>Zn(2+)</name>
        <dbReference type="ChEBI" id="CHEBI:29105"/>
    </cofactor>
    <text evidence="3 4">Binds 1 zinc ion per subunit.</text>
</comment>
<dbReference type="AlphaFoldDB" id="A0A0N5A6Q6"/>
<evidence type="ECO:0000256" key="4">
    <source>
        <dbReference type="RuleBase" id="RU361183"/>
    </source>
</evidence>
<dbReference type="InterPro" id="IPR006026">
    <property type="entry name" value="Peptidase_Metallo"/>
</dbReference>
<comment type="caution">
    <text evidence="3">Lacks conserved residue(s) required for the propagation of feature annotation.</text>
</comment>
<evidence type="ECO:0000256" key="3">
    <source>
        <dbReference type="PROSITE-ProRule" id="PRU01211"/>
    </source>
</evidence>
<accession>A0A0N5A6Q6</accession>
<keyword evidence="3 4" id="KW-0482">Metalloprotease</keyword>
<dbReference type="EC" id="3.4.24.-" evidence="4"/>
<dbReference type="PROSITE" id="PS51864">
    <property type="entry name" value="ASTACIN"/>
    <property type="match status" value="1"/>
</dbReference>
<dbReference type="Proteomes" id="UP000038045">
    <property type="component" value="Unplaced"/>
</dbReference>
<keyword evidence="4" id="KW-0732">Signal</keyword>
<feature type="binding site" evidence="3">
    <location>
        <position position="126"/>
    </location>
    <ligand>
        <name>Zn(2+)</name>
        <dbReference type="ChEBI" id="CHEBI:29105"/>
        <note>catalytic</note>
    </ligand>
</feature>
<dbReference type="GO" id="GO:0008270">
    <property type="term" value="F:zinc ion binding"/>
    <property type="evidence" value="ECO:0007669"/>
    <property type="project" value="UniProtKB-UniRule"/>
</dbReference>
<dbReference type="PANTHER" id="PTHR10127">
    <property type="entry name" value="DISCOIDIN, CUB, EGF, LAMININ , AND ZINC METALLOPROTEASE DOMAIN CONTAINING"/>
    <property type="match status" value="1"/>
</dbReference>
<feature type="active site" evidence="3">
    <location>
        <position position="123"/>
    </location>
</feature>
<dbReference type="SUPFAM" id="SSF49854">
    <property type="entry name" value="Spermadhesin, CUB domain"/>
    <property type="match status" value="1"/>
</dbReference>
<dbReference type="InterPro" id="IPR024079">
    <property type="entry name" value="MetalloPept_cat_dom_sf"/>
</dbReference>
<dbReference type="SMART" id="SM00235">
    <property type="entry name" value="ZnMc"/>
    <property type="match status" value="1"/>
</dbReference>
<dbReference type="WBParaSite" id="PTRK_0001767700.1">
    <property type="protein sequence ID" value="PTRK_0001767700.1"/>
    <property type="gene ID" value="PTRK_0001767700"/>
</dbReference>
<feature type="chain" id="PRO_5005733328" description="Metalloendopeptidase" evidence="4">
    <location>
        <begin position="17"/>
        <end position="419"/>
    </location>
</feature>
<feature type="disulfide bond" evidence="3">
    <location>
        <begin position="69"/>
        <end position="224"/>
    </location>
</feature>
<dbReference type="GO" id="GO:0006508">
    <property type="term" value="P:proteolysis"/>
    <property type="evidence" value="ECO:0007669"/>
    <property type="project" value="UniProtKB-KW"/>
</dbReference>
<name>A0A0N5A6Q6_PARTI</name>
<organism evidence="6 7">
    <name type="scientific">Parastrongyloides trichosuri</name>
    <name type="common">Possum-specific nematode worm</name>
    <dbReference type="NCBI Taxonomy" id="131310"/>
    <lineage>
        <taxon>Eukaryota</taxon>
        <taxon>Metazoa</taxon>
        <taxon>Ecdysozoa</taxon>
        <taxon>Nematoda</taxon>
        <taxon>Chromadorea</taxon>
        <taxon>Rhabditida</taxon>
        <taxon>Tylenchina</taxon>
        <taxon>Panagrolaimomorpha</taxon>
        <taxon>Strongyloidoidea</taxon>
        <taxon>Strongyloididae</taxon>
        <taxon>Parastrongyloides</taxon>
    </lineage>
</organism>
<keyword evidence="1" id="KW-0245">EGF-like domain</keyword>
<keyword evidence="6" id="KW-1185">Reference proteome</keyword>
<feature type="binding site" evidence="3">
    <location>
        <position position="132"/>
    </location>
    <ligand>
        <name>Zn(2+)</name>
        <dbReference type="ChEBI" id="CHEBI:29105"/>
        <note>catalytic</note>
    </ligand>
</feature>
<reference evidence="7" key="1">
    <citation type="submission" date="2017-02" db="UniProtKB">
        <authorList>
            <consortium name="WormBaseParasite"/>
        </authorList>
    </citation>
    <scope>IDENTIFICATION</scope>
</reference>
<feature type="binding site" evidence="3">
    <location>
        <position position="122"/>
    </location>
    <ligand>
        <name>Zn(2+)</name>
        <dbReference type="ChEBI" id="CHEBI:29105"/>
        <note>catalytic</note>
    </ligand>
</feature>
<dbReference type="GO" id="GO:0004222">
    <property type="term" value="F:metalloendopeptidase activity"/>
    <property type="evidence" value="ECO:0007669"/>
    <property type="project" value="UniProtKB-UniRule"/>
</dbReference>
<feature type="domain" description="Peptidase M12A" evidence="5">
    <location>
        <begin position="30"/>
        <end position="225"/>
    </location>
</feature>
<keyword evidence="3 4" id="KW-0479">Metal-binding</keyword>
<dbReference type="InterPro" id="IPR035914">
    <property type="entry name" value="Sperma_CUB_dom_sf"/>
</dbReference>
<proteinExistence type="predicted"/>
<evidence type="ECO:0000313" key="6">
    <source>
        <dbReference type="Proteomes" id="UP000038045"/>
    </source>
</evidence>
<keyword evidence="3 4" id="KW-0645">Protease</keyword>
<evidence type="ECO:0000313" key="7">
    <source>
        <dbReference type="WBParaSite" id="PTRK_0001767700.1"/>
    </source>
</evidence>
<keyword evidence="2 3" id="KW-1015">Disulfide bond</keyword>
<sequence>MNYILYIFIFVKLTQLHIFQESDYKSVFKKAILKNGYINWTFPIYYYIDKGVYRSKILSVIRYLEKSTCLRFEETQSKKGNMIKYMTSETQCNSLVGKLSRDKEHEIKLTNGCSRNYGDTAHETLHALGLSHEHARKDRDKYITILKGNIDDNLYRNFLKDHDGFTFFDIHYDYSSIMQYPKGAFSKNDRNTMEAKNVEPYNEMMGQSDMITFNDIKHLNYYYCKCHYFNGQCKNGGYVKEPLCGHCICPKEFTGDKCERIADRSENCNLKVYNVTETENLFKGSGNKRCIYHFKTDKDSRIFLNLTYVQTRYRSPCISDVGLEIKYLDDKGTTGLCLCGVYKNILLYSQGNEVVITYTGLESNSQGNEVVITYTGLESSNWFYGYYKKVLKSIKKEDEICYKGKCFIEQDKKITGNTR</sequence>
<evidence type="ECO:0000259" key="5">
    <source>
        <dbReference type="PROSITE" id="PS51864"/>
    </source>
</evidence>
<dbReference type="Gene3D" id="3.40.390.10">
    <property type="entry name" value="Collagenase (Catalytic Domain)"/>
    <property type="match status" value="1"/>
</dbReference>
<evidence type="ECO:0000256" key="1">
    <source>
        <dbReference type="ARBA" id="ARBA00022536"/>
    </source>
</evidence>
<keyword evidence="3 4" id="KW-0862">Zinc</keyword>
<keyword evidence="3 4" id="KW-0378">Hydrolase</keyword>